<dbReference type="EMBL" id="LAZR01069061">
    <property type="protein sequence ID" value="KKK48443.1"/>
    <property type="molecule type" value="Genomic_DNA"/>
</dbReference>
<dbReference type="AlphaFoldDB" id="A0A0F8VVQ4"/>
<comment type="caution">
    <text evidence="1">The sequence shown here is derived from an EMBL/GenBank/DDBJ whole genome shotgun (WGS) entry which is preliminary data.</text>
</comment>
<proteinExistence type="predicted"/>
<sequence>MDEHRRRHLAKEYLQLTDQYDALLDTFSCGVRLAEEISPKLAKFGRRIREIRTEVQAAMRGERL</sequence>
<organism evidence="1">
    <name type="scientific">marine sediment metagenome</name>
    <dbReference type="NCBI Taxonomy" id="412755"/>
    <lineage>
        <taxon>unclassified sequences</taxon>
        <taxon>metagenomes</taxon>
        <taxon>ecological metagenomes</taxon>
    </lineage>
</organism>
<evidence type="ECO:0000313" key="1">
    <source>
        <dbReference type="EMBL" id="KKK48443.1"/>
    </source>
</evidence>
<accession>A0A0F8VVQ4</accession>
<gene>
    <name evidence="1" type="ORF">LCGC14_3145070</name>
</gene>
<reference evidence="1" key="1">
    <citation type="journal article" date="2015" name="Nature">
        <title>Complex archaea that bridge the gap between prokaryotes and eukaryotes.</title>
        <authorList>
            <person name="Spang A."/>
            <person name="Saw J.H."/>
            <person name="Jorgensen S.L."/>
            <person name="Zaremba-Niedzwiedzka K."/>
            <person name="Martijn J."/>
            <person name="Lind A.E."/>
            <person name="van Eijk R."/>
            <person name="Schleper C."/>
            <person name="Guy L."/>
            <person name="Ettema T.J."/>
        </authorList>
    </citation>
    <scope>NUCLEOTIDE SEQUENCE</scope>
</reference>
<protein>
    <submittedName>
        <fullName evidence="1">Uncharacterized protein</fullName>
    </submittedName>
</protein>
<name>A0A0F8VVQ4_9ZZZZ</name>